<evidence type="ECO:0000259" key="2">
    <source>
        <dbReference type="Pfam" id="PF12222"/>
    </source>
</evidence>
<keyword evidence="1" id="KW-0732">Signal</keyword>
<name>A0A6I1GFR2_9BIFI</name>
<sequence length="745" mass="78936">MKPNMKRLLAAMAAAGTLAAAIPSSAALAAGDASITASSRYTNGSIAAQWAYGESAEAGSVQPITAEPKVERPSTTPCTVNLFDDYQFIPKDGAPPQDYSYTPPADCKGPWAKVVLETDFRADADAALYDKTAQMFLGGVTVYYGTTMGPGQFAGNYPNAAEGLQKVEPEWHEENDLTEYSALFTQAQSGKVHIDNDAMQGPYKTPESETKAVHMSARLKFYPLAEGETAPEVADDVRSLDPATDEGKVVWNDSQELAYTFDDLPRNIENVYLDVTREGQRSDEFYYLNDDPKDNLREFIVKIDGTPAGVVPAYPYKYTYTNGGGYSYYHWSPAPGPNTFNFIAYRVDLSPFAGVLSDGGSHTVSVNGYGLQDREPDRDGYVLTGGSFWYLAGNLVMYRDHGSEQVTGEVTSNTLAAEPTVTEDQAAMTVSSTHDSTISGYVNTSHGKVTTTLDSSVTFSSATPDVQGSTPSIDQTTGITTTKTVTAGDKTATTKVDLQYINQTGPARADGTNTLGWTYNAQDATGWTKISDLYTTVPGSSEANARYTASDSTGRCYDRSIDTHVERRNSSVIAVTDGGSCPVTEGTANLEAEVIAPAEPEDGEFSFVAPAEATVRLTANAELDDLGRSVSTGTLGAFSVIDQRAKTKPGWDLTADATDFTRDGGTATTFGSKALGIHVKTAAKNGLTIADTTAGSATYATTIASLGGGRYGDTAFDGADLTVIAPAGTPAGTYGSTLTLTLTSK</sequence>
<protein>
    <submittedName>
        <fullName evidence="3">Peptide-N(4)-(N-acetyl-beta-glucosaminyl)asparag ine amidase</fullName>
    </submittedName>
</protein>
<proteinExistence type="predicted"/>
<dbReference type="RefSeq" id="WP_193312342.1">
    <property type="nucleotide sequence ID" value="NZ_JBHSKZ010000008.1"/>
</dbReference>
<keyword evidence="4" id="KW-1185">Reference proteome</keyword>
<dbReference type="InterPro" id="IPR021102">
    <property type="entry name" value="PNGase_A"/>
</dbReference>
<reference evidence="3 4" key="1">
    <citation type="submission" date="2019-09" db="EMBL/GenBank/DDBJ databases">
        <title>Characterization of the phylogenetic diversity of two novel species belonging to the genus Bifidobacterium: Bifidobacterium cebidarum sp. nov. and Bifidobacterium leontopitheci sp. nov.</title>
        <authorList>
            <person name="Lugli G.A."/>
            <person name="Duranti S."/>
            <person name="Milani C."/>
            <person name="Turroni F."/>
            <person name="Ventura M."/>
        </authorList>
    </citation>
    <scope>NUCLEOTIDE SEQUENCE [LARGE SCALE GENOMIC DNA]</scope>
    <source>
        <strain evidence="3 4">LMG 31471</strain>
    </source>
</reference>
<dbReference type="Proteomes" id="UP000441772">
    <property type="component" value="Unassembled WGS sequence"/>
</dbReference>
<feature type="signal peptide" evidence="1">
    <location>
        <begin position="1"/>
        <end position="29"/>
    </location>
</feature>
<evidence type="ECO:0000313" key="4">
    <source>
        <dbReference type="Proteomes" id="UP000441772"/>
    </source>
</evidence>
<gene>
    <name evidence="3" type="ORF">F7D09_1060</name>
</gene>
<feature type="chain" id="PRO_5026151908" evidence="1">
    <location>
        <begin position="30"/>
        <end position="745"/>
    </location>
</feature>
<evidence type="ECO:0000256" key="1">
    <source>
        <dbReference type="SAM" id="SignalP"/>
    </source>
</evidence>
<dbReference type="PANTHER" id="PTHR31104">
    <property type="entry name" value="PEPTIDE-N4-(N-ACETYL-BETA-GLUCOSAMINYL)ASPARAGINE AMIDASE A PROTEIN"/>
    <property type="match status" value="1"/>
</dbReference>
<evidence type="ECO:0000313" key="3">
    <source>
        <dbReference type="EMBL" id="KAB7790464.1"/>
    </source>
</evidence>
<dbReference type="EMBL" id="WBVT01000012">
    <property type="protein sequence ID" value="KAB7790464.1"/>
    <property type="molecule type" value="Genomic_DNA"/>
</dbReference>
<feature type="domain" description="Peptide N-acetyl-beta-D-glucosaminyl asparaginase amidase A N-terminal" evidence="2">
    <location>
        <begin position="75"/>
        <end position="413"/>
    </location>
</feature>
<accession>A0A6I1GFR2</accession>
<dbReference type="AlphaFoldDB" id="A0A6I1GFR2"/>
<dbReference type="InterPro" id="IPR056948">
    <property type="entry name" value="PNGaseA_N"/>
</dbReference>
<dbReference type="Pfam" id="PF12222">
    <property type="entry name" value="PNGaseA"/>
    <property type="match status" value="1"/>
</dbReference>
<comment type="caution">
    <text evidence="3">The sequence shown here is derived from an EMBL/GenBank/DDBJ whole genome shotgun (WGS) entry which is preliminary data.</text>
</comment>
<organism evidence="3 4">
    <name type="scientific">Bifidobacterium leontopitheci</name>
    <dbReference type="NCBI Taxonomy" id="2650774"/>
    <lineage>
        <taxon>Bacteria</taxon>
        <taxon>Bacillati</taxon>
        <taxon>Actinomycetota</taxon>
        <taxon>Actinomycetes</taxon>
        <taxon>Bifidobacteriales</taxon>
        <taxon>Bifidobacteriaceae</taxon>
        <taxon>Bifidobacterium</taxon>
    </lineage>
</organism>